<evidence type="ECO:0000256" key="1">
    <source>
        <dbReference type="SAM" id="Coils"/>
    </source>
</evidence>
<organism evidence="2 3">
    <name type="scientific">Solidesulfovibrio aerotolerans</name>
    <dbReference type="NCBI Taxonomy" id="295255"/>
    <lineage>
        <taxon>Bacteria</taxon>
        <taxon>Pseudomonadati</taxon>
        <taxon>Thermodesulfobacteriota</taxon>
        <taxon>Desulfovibrionia</taxon>
        <taxon>Desulfovibrionales</taxon>
        <taxon>Desulfovibrionaceae</taxon>
        <taxon>Solidesulfovibrio</taxon>
    </lineage>
</organism>
<evidence type="ECO:0000313" key="2">
    <source>
        <dbReference type="EMBL" id="MYL84696.1"/>
    </source>
</evidence>
<dbReference type="Proteomes" id="UP000482487">
    <property type="component" value="Unassembled WGS sequence"/>
</dbReference>
<accession>A0A7C9NLC4</accession>
<sequence length="105" mass="12016">MPTPTKVVAADADASLERELAGLKNTYDRLRDDKVRTEQDLRHQQNQLAELEAKARADYGTAEPEELARLLDEKRRENARLVAEYREHIAAVRRDLDAVEQDFGV</sequence>
<name>A0A7C9NLC4_9BACT</name>
<feature type="coiled-coil region" evidence="1">
    <location>
        <begin position="13"/>
        <end position="102"/>
    </location>
</feature>
<proteinExistence type="predicted"/>
<reference evidence="2 3" key="1">
    <citation type="submission" date="2020-01" db="EMBL/GenBank/DDBJ databases">
        <title>Genome sequence of Desulfovibrio aerotolerans DSM 16695(T).</title>
        <authorList>
            <person name="Karnachuk O."/>
            <person name="Avakyan M."/>
            <person name="Mardanov A."/>
            <person name="Kadnikov V."/>
            <person name="Ravin N."/>
        </authorList>
    </citation>
    <scope>NUCLEOTIDE SEQUENCE [LARGE SCALE GENOMIC DNA]</scope>
    <source>
        <strain evidence="2 3">DSM 16695</strain>
    </source>
</reference>
<dbReference type="AlphaFoldDB" id="A0A7C9NLC4"/>
<protein>
    <submittedName>
        <fullName evidence="2">Uncharacterized protein</fullName>
    </submittedName>
</protein>
<comment type="caution">
    <text evidence="2">The sequence shown here is derived from an EMBL/GenBank/DDBJ whole genome shotgun (WGS) entry which is preliminary data.</text>
</comment>
<keyword evidence="1" id="KW-0175">Coiled coil</keyword>
<gene>
    <name evidence="2" type="ORF">GTA51_16405</name>
</gene>
<keyword evidence="3" id="KW-1185">Reference proteome</keyword>
<dbReference type="OrthoDB" id="5457292at2"/>
<dbReference type="EMBL" id="WVUD01000040">
    <property type="protein sequence ID" value="MYL84696.1"/>
    <property type="molecule type" value="Genomic_DNA"/>
</dbReference>
<evidence type="ECO:0000313" key="3">
    <source>
        <dbReference type="Proteomes" id="UP000482487"/>
    </source>
</evidence>
<dbReference type="RefSeq" id="WP_160962951.1">
    <property type="nucleotide sequence ID" value="NZ_WVUD01000040.1"/>
</dbReference>